<dbReference type="EMBL" id="JACHGN010000036">
    <property type="protein sequence ID" value="MBB5140141.1"/>
    <property type="molecule type" value="Genomic_DNA"/>
</dbReference>
<comment type="subcellular location">
    <subcellularLocation>
        <location evidence="1">Cell membrane</location>
        <topology evidence="1">Peripheral membrane protein</topology>
    </subcellularLocation>
</comment>
<organism evidence="8 9">
    <name type="scientific">Thermocatellispora tengchongensis</name>
    <dbReference type="NCBI Taxonomy" id="1073253"/>
    <lineage>
        <taxon>Bacteria</taxon>
        <taxon>Bacillati</taxon>
        <taxon>Actinomycetota</taxon>
        <taxon>Actinomycetes</taxon>
        <taxon>Streptosporangiales</taxon>
        <taxon>Streptosporangiaceae</taxon>
        <taxon>Thermocatellispora</taxon>
    </lineage>
</organism>
<dbReference type="GO" id="GO:0046677">
    <property type="term" value="P:response to antibiotic"/>
    <property type="evidence" value="ECO:0007669"/>
    <property type="project" value="UniProtKB-KW"/>
</dbReference>
<evidence type="ECO:0000256" key="1">
    <source>
        <dbReference type="ARBA" id="ARBA00004202"/>
    </source>
</evidence>
<evidence type="ECO:0000313" key="9">
    <source>
        <dbReference type="Proteomes" id="UP000578449"/>
    </source>
</evidence>
<dbReference type="Pfam" id="PF00005">
    <property type="entry name" value="ABC_tran"/>
    <property type="match status" value="1"/>
</dbReference>
<dbReference type="PANTHER" id="PTHR42711">
    <property type="entry name" value="ABC TRANSPORTER ATP-BINDING PROTEIN"/>
    <property type="match status" value="1"/>
</dbReference>
<dbReference type="Proteomes" id="UP000578449">
    <property type="component" value="Unassembled WGS sequence"/>
</dbReference>
<evidence type="ECO:0000256" key="4">
    <source>
        <dbReference type="ARBA" id="ARBA00022741"/>
    </source>
</evidence>
<reference evidence="8 9" key="1">
    <citation type="submission" date="2020-08" db="EMBL/GenBank/DDBJ databases">
        <title>Genomic Encyclopedia of Type Strains, Phase IV (KMG-IV): sequencing the most valuable type-strain genomes for metagenomic binning, comparative biology and taxonomic classification.</title>
        <authorList>
            <person name="Goeker M."/>
        </authorList>
    </citation>
    <scope>NUCLEOTIDE SEQUENCE [LARGE SCALE GENOMIC DNA]</scope>
    <source>
        <strain evidence="8 9">DSM 45615</strain>
    </source>
</reference>
<keyword evidence="3" id="KW-0813">Transport</keyword>
<gene>
    <name evidence="8" type="ORF">HNP84_009906</name>
</gene>
<dbReference type="SMART" id="SM00382">
    <property type="entry name" value="AAA"/>
    <property type="match status" value="1"/>
</dbReference>
<keyword evidence="9" id="KW-1185">Reference proteome</keyword>
<dbReference type="Gene3D" id="3.40.50.300">
    <property type="entry name" value="P-loop containing nucleotide triphosphate hydrolases"/>
    <property type="match status" value="1"/>
</dbReference>
<evidence type="ECO:0000259" key="7">
    <source>
        <dbReference type="PROSITE" id="PS50893"/>
    </source>
</evidence>
<evidence type="ECO:0000256" key="5">
    <source>
        <dbReference type="ARBA" id="ARBA00022840"/>
    </source>
</evidence>
<dbReference type="GO" id="GO:0005524">
    <property type="term" value="F:ATP binding"/>
    <property type="evidence" value="ECO:0007669"/>
    <property type="project" value="UniProtKB-KW"/>
</dbReference>
<dbReference type="SUPFAM" id="SSF52540">
    <property type="entry name" value="P-loop containing nucleoside triphosphate hydrolases"/>
    <property type="match status" value="1"/>
</dbReference>
<evidence type="ECO:0000256" key="3">
    <source>
        <dbReference type="ARBA" id="ARBA00022448"/>
    </source>
</evidence>
<dbReference type="InterPro" id="IPR050763">
    <property type="entry name" value="ABC_transporter_ATP-binding"/>
</dbReference>
<accession>A0A840PQU6</accession>
<dbReference type="GO" id="GO:0005886">
    <property type="term" value="C:plasma membrane"/>
    <property type="evidence" value="ECO:0007669"/>
    <property type="project" value="UniProtKB-SubCell"/>
</dbReference>
<dbReference type="PROSITE" id="PS00211">
    <property type="entry name" value="ABC_TRANSPORTER_1"/>
    <property type="match status" value="1"/>
</dbReference>
<dbReference type="AlphaFoldDB" id="A0A840PQU6"/>
<dbReference type="PANTHER" id="PTHR42711:SF5">
    <property type="entry name" value="ABC TRANSPORTER ATP-BINDING PROTEIN NATA"/>
    <property type="match status" value="1"/>
</dbReference>
<sequence>MSAAIRTVGLRKTYRSARGEVEAVRGLDLEVAPGGFFGLLGPNGAGKSTTIGMLTTLVRPTGGRAWVAGAEVSRDPIGVKRRIGAATQRSTLDQALDVTENLEFRGRFFGMSGRDARSRARELIELFGLGDRRTAMPRELSGGQARRVMIGRALMHRPEVLFLDEPTAALDPQTRVALWEILRALHADGQTILLTTHYLEEAEALCGRIAIVDHGRLLAEGTVAELKASVPADEPPSLEAVFLTLTGRGRRE</sequence>
<feature type="domain" description="ABC transporter" evidence="7">
    <location>
        <begin position="5"/>
        <end position="239"/>
    </location>
</feature>
<evidence type="ECO:0000256" key="2">
    <source>
        <dbReference type="ARBA" id="ARBA00005417"/>
    </source>
</evidence>
<keyword evidence="6" id="KW-0046">Antibiotic resistance</keyword>
<dbReference type="RefSeq" id="WP_185056932.1">
    <property type="nucleotide sequence ID" value="NZ_BAABIX010000043.1"/>
</dbReference>
<dbReference type="GO" id="GO:0016887">
    <property type="term" value="F:ATP hydrolysis activity"/>
    <property type="evidence" value="ECO:0007669"/>
    <property type="project" value="InterPro"/>
</dbReference>
<comment type="caution">
    <text evidence="8">The sequence shown here is derived from an EMBL/GenBank/DDBJ whole genome shotgun (WGS) entry which is preliminary data.</text>
</comment>
<dbReference type="InterPro" id="IPR003593">
    <property type="entry name" value="AAA+_ATPase"/>
</dbReference>
<evidence type="ECO:0000313" key="8">
    <source>
        <dbReference type="EMBL" id="MBB5140141.1"/>
    </source>
</evidence>
<protein>
    <submittedName>
        <fullName evidence="8">ABC-2 type transport system ATP-binding protein</fullName>
    </submittedName>
</protein>
<dbReference type="InterPro" id="IPR027417">
    <property type="entry name" value="P-loop_NTPase"/>
</dbReference>
<proteinExistence type="inferred from homology"/>
<dbReference type="InterPro" id="IPR003439">
    <property type="entry name" value="ABC_transporter-like_ATP-bd"/>
</dbReference>
<evidence type="ECO:0000256" key="6">
    <source>
        <dbReference type="ARBA" id="ARBA00023251"/>
    </source>
</evidence>
<comment type="similarity">
    <text evidence="2">Belongs to the ABC transporter superfamily.</text>
</comment>
<dbReference type="InterPro" id="IPR017871">
    <property type="entry name" value="ABC_transporter-like_CS"/>
</dbReference>
<dbReference type="PROSITE" id="PS50893">
    <property type="entry name" value="ABC_TRANSPORTER_2"/>
    <property type="match status" value="1"/>
</dbReference>
<keyword evidence="4" id="KW-0547">Nucleotide-binding</keyword>
<keyword evidence="5 8" id="KW-0067">ATP-binding</keyword>
<name>A0A840PQU6_9ACTN</name>